<evidence type="ECO:0000256" key="1">
    <source>
        <dbReference type="SAM" id="Coils"/>
    </source>
</evidence>
<evidence type="ECO:0000259" key="3">
    <source>
        <dbReference type="Pfam" id="PF05239"/>
    </source>
</evidence>
<dbReference type="PANTHER" id="PTHR36505">
    <property type="entry name" value="BLR1072 PROTEIN"/>
    <property type="match status" value="1"/>
</dbReference>
<dbReference type="EMBL" id="QFZK01000005">
    <property type="protein sequence ID" value="RFO96913.1"/>
    <property type="molecule type" value="Genomic_DNA"/>
</dbReference>
<keyword evidence="2" id="KW-0732">Signal</keyword>
<protein>
    <submittedName>
        <fullName evidence="4">Photosystem reaction center protein H</fullName>
    </submittedName>
</protein>
<dbReference type="PANTHER" id="PTHR36505:SF1">
    <property type="entry name" value="BLR1072 PROTEIN"/>
    <property type="match status" value="1"/>
</dbReference>
<proteinExistence type="predicted"/>
<dbReference type="SUPFAM" id="SSF47162">
    <property type="entry name" value="Apolipoprotein"/>
    <property type="match status" value="1"/>
</dbReference>
<dbReference type="InterPro" id="IPR027275">
    <property type="entry name" value="PRC-brl_dom"/>
</dbReference>
<dbReference type="Pfam" id="PF05239">
    <property type="entry name" value="PRC"/>
    <property type="match status" value="1"/>
</dbReference>
<gene>
    <name evidence="4" type="ORF">DIC66_10475</name>
</gene>
<dbReference type="SUPFAM" id="SSF50346">
    <property type="entry name" value="PRC-barrel domain"/>
    <property type="match status" value="1"/>
</dbReference>
<sequence>MKRTIPFARLALVLSLSFAGISYAQVAGSTTTTLGVSVVENTEIAMGWSVKKNLMGKTVFNEQGVRIGRVDDLIISPDKRVSYVIVGAGGFVGIGRHDVAVPIAQLQDSTGRLVIAGATKATLKALPAFDYANDTARREQFIAAADKDVAQAKAAIAELEKKAASATAETKARLNEQIAALKDQVKAAESKLAELKAASVKRWHEFEAAVKAATARLRDSLKSSAS</sequence>
<dbReference type="Proteomes" id="UP000260665">
    <property type="component" value="Unassembled WGS sequence"/>
</dbReference>
<name>A0A3E1RCC0_9BURK</name>
<reference evidence="4 5" key="1">
    <citation type="submission" date="2018-05" db="EMBL/GenBank/DDBJ databases">
        <title>Rhodoferax soyangensis sp.nov., isolated from an oligotrophic freshwater lake.</title>
        <authorList>
            <person name="Park M."/>
        </authorList>
    </citation>
    <scope>NUCLEOTIDE SEQUENCE [LARGE SCALE GENOMIC DNA]</scope>
    <source>
        <strain evidence="4 5">IMCC26218</strain>
    </source>
</reference>
<feature type="chain" id="PRO_5017627010" evidence="2">
    <location>
        <begin position="25"/>
        <end position="226"/>
    </location>
</feature>
<comment type="caution">
    <text evidence="4">The sequence shown here is derived from an EMBL/GenBank/DDBJ whole genome shotgun (WGS) entry which is preliminary data.</text>
</comment>
<feature type="signal peptide" evidence="2">
    <location>
        <begin position="1"/>
        <end position="24"/>
    </location>
</feature>
<dbReference type="RefSeq" id="WP_117176853.1">
    <property type="nucleotide sequence ID" value="NZ_QFZK01000005.1"/>
</dbReference>
<feature type="domain" description="PRC-barrel" evidence="3">
    <location>
        <begin position="53"/>
        <end position="115"/>
    </location>
</feature>
<evidence type="ECO:0000313" key="4">
    <source>
        <dbReference type="EMBL" id="RFO96913.1"/>
    </source>
</evidence>
<feature type="coiled-coil region" evidence="1">
    <location>
        <begin position="142"/>
        <end position="198"/>
    </location>
</feature>
<keyword evidence="5" id="KW-1185">Reference proteome</keyword>
<dbReference type="OrthoDB" id="8759924at2"/>
<accession>A0A3E1RCC0</accession>
<organism evidence="4 5">
    <name type="scientific">Rhodoferax lacus</name>
    <dbReference type="NCBI Taxonomy" id="2184758"/>
    <lineage>
        <taxon>Bacteria</taxon>
        <taxon>Pseudomonadati</taxon>
        <taxon>Pseudomonadota</taxon>
        <taxon>Betaproteobacteria</taxon>
        <taxon>Burkholderiales</taxon>
        <taxon>Comamonadaceae</taxon>
        <taxon>Rhodoferax</taxon>
    </lineage>
</organism>
<dbReference type="InterPro" id="IPR011033">
    <property type="entry name" value="PRC_barrel-like_sf"/>
</dbReference>
<keyword evidence="1" id="KW-0175">Coiled coil</keyword>
<dbReference type="AlphaFoldDB" id="A0A3E1RCC0"/>
<dbReference type="Gene3D" id="2.30.30.240">
    <property type="entry name" value="PRC-barrel domain"/>
    <property type="match status" value="1"/>
</dbReference>
<evidence type="ECO:0000256" key="2">
    <source>
        <dbReference type="SAM" id="SignalP"/>
    </source>
</evidence>
<evidence type="ECO:0000313" key="5">
    <source>
        <dbReference type="Proteomes" id="UP000260665"/>
    </source>
</evidence>